<keyword evidence="1" id="KW-0732">Signal</keyword>
<dbReference type="PANTHER" id="PTHR31460:SF3">
    <property type="entry name" value="MESOCENTIN"/>
    <property type="match status" value="1"/>
</dbReference>
<dbReference type="AlphaFoldDB" id="A0A5E4UR14"/>
<dbReference type="InterPro" id="IPR011042">
    <property type="entry name" value="6-blade_b-propeller_TolB-like"/>
</dbReference>
<dbReference type="InterPro" id="IPR053224">
    <property type="entry name" value="Sensory_adhesion_molecule"/>
</dbReference>
<protein>
    <recommendedName>
        <fullName evidence="4">Gluconolaconase</fullName>
    </recommendedName>
</protein>
<accession>A0A5E4UR14</accession>
<keyword evidence="3" id="KW-1185">Reference proteome</keyword>
<evidence type="ECO:0000313" key="3">
    <source>
        <dbReference type="Proteomes" id="UP000334380"/>
    </source>
</evidence>
<dbReference type="Proteomes" id="UP000334380">
    <property type="component" value="Unassembled WGS sequence"/>
</dbReference>
<reference evidence="2 3" key="1">
    <citation type="submission" date="2019-08" db="EMBL/GenBank/DDBJ databases">
        <authorList>
            <person name="Peeters C."/>
        </authorList>
    </citation>
    <scope>NUCLEOTIDE SEQUENCE [LARGE SCALE GENOMIC DNA]</scope>
    <source>
        <strain evidence="2 3">LMG 31013</strain>
    </source>
</reference>
<feature type="chain" id="PRO_5023037199" description="Gluconolaconase" evidence="1">
    <location>
        <begin position="33"/>
        <end position="323"/>
    </location>
</feature>
<name>A0A5E4UR14_9BURK</name>
<organism evidence="2 3">
    <name type="scientific">Pandoraea terrigena</name>
    <dbReference type="NCBI Taxonomy" id="2508292"/>
    <lineage>
        <taxon>Bacteria</taxon>
        <taxon>Pseudomonadati</taxon>
        <taxon>Pseudomonadota</taxon>
        <taxon>Betaproteobacteria</taxon>
        <taxon>Burkholderiales</taxon>
        <taxon>Burkholderiaceae</taxon>
        <taxon>Pandoraea</taxon>
    </lineage>
</organism>
<dbReference type="SUPFAM" id="SSF63829">
    <property type="entry name" value="Calcium-dependent phosphotriesterase"/>
    <property type="match status" value="1"/>
</dbReference>
<evidence type="ECO:0000313" key="2">
    <source>
        <dbReference type="EMBL" id="VVE01973.1"/>
    </source>
</evidence>
<evidence type="ECO:0000256" key="1">
    <source>
        <dbReference type="SAM" id="SignalP"/>
    </source>
</evidence>
<evidence type="ECO:0008006" key="4">
    <source>
        <dbReference type="Google" id="ProtNLM"/>
    </source>
</evidence>
<gene>
    <name evidence="2" type="ORF">PTE31013_02191</name>
</gene>
<dbReference type="PANTHER" id="PTHR31460">
    <property type="match status" value="1"/>
</dbReference>
<sequence length="323" mass="35052">MNKFNTLLNTRKVSAAMALAATSLLASNIATARDITFTAEQTYPESITWSAHQHRFMVGSVRHGTIGKVTPQGNYTPFIHDDRLVSTLGLLVDDQRNVLWVTNSDPGAGERTSEATHGKLAAVATYDATTGKPLAYYDLSSIDPGAHLANDLALDANGNAYVTDSFSPVVYRIDAKGQASIFAQDPRFKTGDGFNLNGIAFHHDGYLLIGNYNSGDLFRVDIHDPTKIALVKLPEPLKGADGFDLIDGKHLVVVQNAGVDRTVELVSNDGWQTAAIVRTEKSEQSMPTAAVSKDGHVYVLNSRIDTLFKSGSPKIDQYILQQF</sequence>
<proteinExistence type="predicted"/>
<dbReference type="Gene3D" id="2.120.10.30">
    <property type="entry name" value="TolB, C-terminal domain"/>
    <property type="match status" value="1"/>
</dbReference>
<feature type="signal peptide" evidence="1">
    <location>
        <begin position="1"/>
        <end position="32"/>
    </location>
</feature>
<dbReference type="EMBL" id="CABPRU010000004">
    <property type="protein sequence ID" value="VVE01973.1"/>
    <property type="molecule type" value="Genomic_DNA"/>
</dbReference>